<dbReference type="Proteomes" id="UP001374535">
    <property type="component" value="Chromosome 6"/>
</dbReference>
<keyword evidence="2" id="KW-1185">Reference proteome</keyword>
<proteinExistence type="predicted"/>
<dbReference type="EMBL" id="CP144695">
    <property type="protein sequence ID" value="WVZ06746.1"/>
    <property type="molecule type" value="Genomic_DNA"/>
</dbReference>
<evidence type="ECO:0000313" key="2">
    <source>
        <dbReference type="Proteomes" id="UP001374535"/>
    </source>
</evidence>
<accession>A0AAQ3NBY3</accession>
<evidence type="ECO:0000313" key="1">
    <source>
        <dbReference type="EMBL" id="WVZ06746.1"/>
    </source>
</evidence>
<gene>
    <name evidence="1" type="ORF">V8G54_020092</name>
</gene>
<reference evidence="1 2" key="1">
    <citation type="journal article" date="2023" name="Life. Sci Alliance">
        <title>Evolutionary insights into 3D genome organization and epigenetic landscape of Vigna mungo.</title>
        <authorList>
            <person name="Junaid A."/>
            <person name="Singh B."/>
            <person name="Bhatia S."/>
        </authorList>
    </citation>
    <scope>NUCLEOTIDE SEQUENCE [LARGE SCALE GENOMIC DNA]</scope>
    <source>
        <strain evidence="1">Urdbean</strain>
    </source>
</reference>
<feature type="non-terminal residue" evidence="1">
    <location>
        <position position="1"/>
    </location>
</feature>
<dbReference type="AlphaFoldDB" id="A0AAQ3NBY3"/>
<sequence length="104" mass="12171">LRSLLLPRRGEYDLTGDREKLRPRLLLQKTQIDIQYLKLIKKNKQVKDISTQCRRGVETKRGLTSTFWDCSYSSSLYDLFPRSGSICSSNPQLCNLWPNDHQCH</sequence>
<feature type="non-terminal residue" evidence="1">
    <location>
        <position position="104"/>
    </location>
</feature>
<organism evidence="1 2">
    <name type="scientific">Vigna mungo</name>
    <name type="common">Black gram</name>
    <name type="synonym">Phaseolus mungo</name>
    <dbReference type="NCBI Taxonomy" id="3915"/>
    <lineage>
        <taxon>Eukaryota</taxon>
        <taxon>Viridiplantae</taxon>
        <taxon>Streptophyta</taxon>
        <taxon>Embryophyta</taxon>
        <taxon>Tracheophyta</taxon>
        <taxon>Spermatophyta</taxon>
        <taxon>Magnoliopsida</taxon>
        <taxon>eudicotyledons</taxon>
        <taxon>Gunneridae</taxon>
        <taxon>Pentapetalae</taxon>
        <taxon>rosids</taxon>
        <taxon>fabids</taxon>
        <taxon>Fabales</taxon>
        <taxon>Fabaceae</taxon>
        <taxon>Papilionoideae</taxon>
        <taxon>50 kb inversion clade</taxon>
        <taxon>NPAAA clade</taxon>
        <taxon>indigoferoid/millettioid clade</taxon>
        <taxon>Phaseoleae</taxon>
        <taxon>Vigna</taxon>
    </lineage>
</organism>
<name>A0AAQ3NBY3_VIGMU</name>
<protein>
    <submittedName>
        <fullName evidence="1">Uncharacterized protein</fullName>
    </submittedName>
</protein>